<dbReference type="EMBL" id="CM002803">
    <property type="protein sequence ID" value="KEI69064.1"/>
    <property type="molecule type" value="Genomic_DNA"/>
</dbReference>
<protein>
    <submittedName>
        <fullName evidence="1">XisH</fullName>
    </submittedName>
</protein>
<accession>A0A073CL90</accession>
<dbReference type="GO" id="GO:0003676">
    <property type="term" value="F:nucleic acid binding"/>
    <property type="evidence" value="ECO:0007669"/>
    <property type="project" value="InterPro"/>
</dbReference>
<dbReference type="GeneID" id="77290432"/>
<dbReference type="SUPFAM" id="SSF52980">
    <property type="entry name" value="Restriction endonuclease-like"/>
    <property type="match status" value="1"/>
</dbReference>
<dbReference type="Proteomes" id="UP000027395">
    <property type="component" value="Chromosome"/>
</dbReference>
<name>A0A073CL90_PLAA1</name>
<proteinExistence type="predicted"/>
<dbReference type="InterPro" id="IPR011856">
    <property type="entry name" value="tRNA_endonuc-like_dom_sf"/>
</dbReference>
<dbReference type="Gene3D" id="3.40.1350.10">
    <property type="match status" value="1"/>
</dbReference>
<dbReference type="Pfam" id="PF08814">
    <property type="entry name" value="XisH"/>
    <property type="match status" value="1"/>
</dbReference>
<dbReference type="HOGENOM" id="CLU_132053_0_0_3"/>
<reference evidence="1 2" key="1">
    <citation type="journal article" date="2014" name="Appl. Environ. Microbiol.">
        <title>Elucidation of insertion elements encoded on plasmids and in vitro construction of shuttle vectors from the toxic cyanobacterium Planktothrix.</title>
        <authorList>
            <person name="Christiansen G."/>
            <person name="Goesmann A."/>
            <person name="Kurmayer R."/>
        </authorList>
    </citation>
    <scope>NUCLEOTIDE SEQUENCE [LARGE SCALE GENOMIC DNA]</scope>
    <source>
        <strain evidence="1 2">NIVA-CYA 126/8</strain>
    </source>
</reference>
<dbReference type="STRING" id="388467.A19Y_4402"/>
<dbReference type="InterPro" id="IPR014919">
    <property type="entry name" value="XisH"/>
</dbReference>
<dbReference type="RefSeq" id="WP_042156640.1">
    <property type="nucleotide sequence ID" value="NZ_CM002803.1"/>
</dbReference>
<dbReference type="InterPro" id="IPR011335">
    <property type="entry name" value="Restrct_endonuc-II-like"/>
</dbReference>
<dbReference type="CDD" id="cd22366">
    <property type="entry name" value="XisH-like"/>
    <property type="match status" value="1"/>
</dbReference>
<dbReference type="eggNOG" id="ENOG502ZTX9">
    <property type="taxonomic scope" value="Bacteria"/>
</dbReference>
<dbReference type="AlphaFoldDB" id="A0A073CL90"/>
<dbReference type="PATRIC" id="fig|388467.6.peg.4337"/>
<keyword evidence="2" id="KW-1185">Reference proteome</keyword>
<evidence type="ECO:0000313" key="1">
    <source>
        <dbReference type="EMBL" id="KEI69064.1"/>
    </source>
</evidence>
<sequence length="139" mass="16054">MSAKDKFHDAVKRGLQKQGWIITHDPLRVEFGEEDEIRIDLGAERLIAAEKGEEKIAVEVKSFLSDSALFDFHTALGQFLNYRLVLEMSEPNRILYLAVPISAYESFFRRDLPKASIQKYQVKLIVYNPVNEVIILWNV</sequence>
<evidence type="ECO:0000313" key="2">
    <source>
        <dbReference type="Proteomes" id="UP000027395"/>
    </source>
</evidence>
<organism evidence="1 2">
    <name type="scientific">Planktothrix agardhii (strain NIVA-CYA 126/8)</name>
    <dbReference type="NCBI Taxonomy" id="388467"/>
    <lineage>
        <taxon>Bacteria</taxon>
        <taxon>Bacillati</taxon>
        <taxon>Cyanobacteriota</taxon>
        <taxon>Cyanophyceae</taxon>
        <taxon>Oscillatoriophycideae</taxon>
        <taxon>Oscillatoriales</taxon>
        <taxon>Microcoleaceae</taxon>
        <taxon>Planktothrix</taxon>
    </lineage>
</organism>
<gene>
    <name evidence="1" type="primary">xisH</name>
    <name evidence="1" type="ORF">A19Y_4402</name>
</gene>